<keyword evidence="1" id="KW-0547">Nucleotide-binding</keyword>
<dbReference type="InterPro" id="IPR043129">
    <property type="entry name" value="ATPase_NBD"/>
</dbReference>
<dbReference type="GO" id="GO:0005634">
    <property type="term" value="C:nucleus"/>
    <property type="evidence" value="ECO:0007669"/>
    <property type="project" value="TreeGrafter"/>
</dbReference>
<evidence type="ECO:0000313" key="3">
    <source>
        <dbReference type="EMBL" id="OLL22860.1"/>
    </source>
</evidence>
<dbReference type="SUPFAM" id="SSF53067">
    <property type="entry name" value="Actin-like ATPase domain"/>
    <property type="match status" value="2"/>
</dbReference>
<keyword evidence="3" id="KW-0346">Stress response</keyword>
<keyword evidence="4" id="KW-1185">Reference proteome</keyword>
<dbReference type="PANTHER" id="PTHR45639:SF32">
    <property type="entry name" value="HEAT SHOCK PROTEIN PDR13"/>
    <property type="match status" value="1"/>
</dbReference>
<keyword evidence="2" id="KW-0067">ATP-binding</keyword>
<dbReference type="Gene3D" id="3.90.640.10">
    <property type="entry name" value="Actin, Chain A, domain 4"/>
    <property type="match status" value="1"/>
</dbReference>
<dbReference type="GO" id="GO:0005524">
    <property type="term" value="F:ATP binding"/>
    <property type="evidence" value="ECO:0007669"/>
    <property type="project" value="UniProtKB-KW"/>
</dbReference>
<dbReference type="GO" id="GO:0140662">
    <property type="term" value="F:ATP-dependent protein folding chaperone"/>
    <property type="evidence" value="ECO:0007669"/>
    <property type="project" value="InterPro"/>
</dbReference>
<accession>A0A1U7LJM7</accession>
<name>A0A1U7LJM7_NEOID</name>
<dbReference type="OrthoDB" id="29851at2759"/>
<dbReference type="Gene3D" id="3.30.420.40">
    <property type="match status" value="2"/>
</dbReference>
<proteinExistence type="predicted"/>
<dbReference type="InterPro" id="IPR013126">
    <property type="entry name" value="Hsp_70_fam"/>
</dbReference>
<dbReference type="Proteomes" id="UP000186594">
    <property type="component" value="Unassembled WGS sequence"/>
</dbReference>
<dbReference type="PANTHER" id="PTHR45639">
    <property type="entry name" value="HSC70CB, ISOFORM G-RELATED"/>
    <property type="match status" value="1"/>
</dbReference>
<sequence>MSSSTVIGISFGNSSSCIAYTNPEGKTEVLANQDGDRQIPSILGYLEGEEYHGNQAKQQLVRNKDNVICGFREVIDNFGFCSDDINLLSFSAIDLALNPYSAQPSQSSEGPVYTLTNGEKILIPELLKRHFRRLKESSEDYLGREVSGVILSYPTDFSHRQRNILIEAAQDAGLNILQLLSEPAAAMLSSSSLDGRYLILDVGGYRTDVAVISKQGGLFTILGTSHALGLGGNQLDEALAHFFAAEFSKKNGGINLTVDSRAMTKLRLASEETKKALSAKSSATTSVESVYQGIDFHSSVNRIRFDMIGRSVINEVEKLVETVLTKCELLDVDINHVLMIGGSSSVTALQSLMSSKFSNVIIPENTSEAIALGCAIQGSLIEDFDQEEVEEATQATITNVPHVSSAIGLNIDGNFETIVPEFSAIPYRGKLVLAANPSGVSYISIWEARKELVISKELPENVESDEEQEEKRIRVHIPDRKIADMILKTSKTEVEVCVQCTAEGKAVVTAREIGGTEVVRGEVEIANKE</sequence>
<dbReference type="PRINTS" id="PR00301">
    <property type="entry name" value="HEATSHOCK70"/>
</dbReference>
<dbReference type="AlphaFoldDB" id="A0A1U7LJM7"/>
<dbReference type="FunFam" id="3.90.640.10:FF:000021">
    <property type="entry name" value="Heat shock protein 14"/>
    <property type="match status" value="1"/>
</dbReference>
<dbReference type="OMA" id="NAHNTIT"/>
<evidence type="ECO:0000256" key="1">
    <source>
        <dbReference type="ARBA" id="ARBA00022741"/>
    </source>
</evidence>
<evidence type="ECO:0000313" key="4">
    <source>
        <dbReference type="Proteomes" id="UP000186594"/>
    </source>
</evidence>
<evidence type="ECO:0000256" key="2">
    <source>
        <dbReference type="ARBA" id="ARBA00022840"/>
    </source>
</evidence>
<dbReference type="STRING" id="1198029.A0A1U7LJM7"/>
<dbReference type="EMBL" id="LXFE01002681">
    <property type="protein sequence ID" value="OLL22860.1"/>
    <property type="molecule type" value="Genomic_DNA"/>
</dbReference>
<organism evidence="3 4">
    <name type="scientific">Neolecta irregularis (strain DAH-3)</name>
    <dbReference type="NCBI Taxonomy" id="1198029"/>
    <lineage>
        <taxon>Eukaryota</taxon>
        <taxon>Fungi</taxon>
        <taxon>Dikarya</taxon>
        <taxon>Ascomycota</taxon>
        <taxon>Taphrinomycotina</taxon>
        <taxon>Neolectales</taxon>
        <taxon>Neolectaceae</taxon>
        <taxon>Neolecta</taxon>
    </lineage>
</organism>
<dbReference type="Pfam" id="PF00012">
    <property type="entry name" value="HSP70"/>
    <property type="match status" value="1"/>
</dbReference>
<dbReference type="Gene3D" id="3.30.30.30">
    <property type="match status" value="1"/>
</dbReference>
<reference evidence="3 4" key="1">
    <citation type="submission" date="2016-04" db="EMBL/GenBank/DDBJ databases">
        <title>Evolutionary innovation and constraint leading to complex multicellularity in the Ascomycota.</title>
        <authorList>
            <person name="Cisse O."/>
            <person name="Nguyen A."/>
            <person name="Hewitt D.A."/>
            <person name="Jedd G."/>
            <person name="Stajich J.E."/>
        </authorList>
    </citation>
    <scope>NUCLEOTIDE SEQUENCE [LARGE SCALE GENOMIC DNA]</scope>
    <source>
        <strain evidence="3 4">DAH-3</strain>
    </source>
</reference>
<protein>
    <submittedName>
        <fullName evidence="3">Heat shock protein 70</fullName>
    </submittedName>
</protein>
<gene>
    <name evidence="3" type="ORF">NEOLI_003838</name>
</gene>
<dbReference type="GO" id="GO:0005829">
    <property type="term" value="C:cytosol"/>
    <property type="evidence" value="ECO:0007669"/>
    <property type="project" value="TreeGrafter"/>
</dbReference>
<comment type="caution">
    <text evidence="3">The sequence shown here is derived from an EMBL/GenBank/DDBJ whole genome shotgun (WGS) entry which is preliminary data.</text>
</comment>